<reference evidence="1 2" key="1">
    <citation type="journal article" date="2020" name="Front. Microbiol.">
        <title>Single-cell genomics of novel Actinobacteria with the Wood-Ljungdahl pathway discovered in a serpentinizing system.</title>
        <authorList>
            <person name="Merino N."/>
            <person name="Kawai M."/>
            <person name="Boyd E.S."/>
            <person name="Colman D.R."/>
            <person name="McGlynn S.E."/>
            <person name="Nealson K.H."/>
            <person name="Kurokawa K."/>
            <person name="Hongoh Y."/>
        </authorList>
    </citation>
    <scope>NUCLEOTIDE SEQUENCE [LARGE SCALE GENOMIC DNA]</scope>
    <source>
        <strain evidence="1 2">S33</strain>
    </source>
</reference>
<keyword evidence="2" id="KW-1185">Reference proteome</keyword>
<protein>
    <recommendedName>
        <fullName evidence="3">ISXO2-like transposase domain-containing protein</fullName>
    </recommendedName>
</protein>
<dbReference type="Proteomes" id="UP000591948">
    <property type="component" value="Unassembled WGS sequence"/>
</dbReference>
<comment type="caution">
    <text evidence="1">The sequence shown here is derived from an EMBL/GenBank/DDBJ whole genome shotgun (WGS) entry which is preliminary data.</text>
</comment>
<proteinExistence type="predicted"/>
<accession>A0A6V8P831</accession>
<dbReference type="AlphaFoldDB" id="A0A6V8P831"/>
<evidence type="ECO:0000313" key="2">
    <source>
        <dbReference type="Proteomes" id="UP000591948"/>
    </source>
</evidence>
<gene>
    <name evidence="1" type="ORF">HKBW3S33_01923</name>
</gene>
<name>A0A6V8P831_9ACTN</name>
<feature type="non-terminal residue" evidence="1">
    <location>
        <position position="121"/>
    </location>
</feature>
<evidence type="ECO:0000313" key="1">
    <source>
        <dbReference type="EMBL" id="GFP28508.1"/>
    </source>
</evidence>
<sequence>MRHKILFAVEQEEIENPTKLSGVCEADETYVLESYKGKKMPNDFWRKPRKHGAVAAKPGLSNEYVCVCAGVERDGNAIAVAVYRAIAGKEDIDRVFGERVSESTLILSDGAKGYSVLNGKC</sequence>
<evidence type="ECO:0008006" key="3">
    <source>
        <dbReference type="Google" id="ProtNLM"/>
    </source>
</evidence>
<organism evidence="1 2">
    <name type="scientific">Candidatus Hakubella thermalkaliphila</name>
    <dbReference type="NCBI Taxonomy" id="2754717"/>
    <lineage>
        <taxon>Bacteria</taxon>
        <taxon>Bacillati</taxon>
        <taxon>Actinomycetota</taxon>
        <taxon>Actinomycetota incertae sedis</taxon>
        <taxon>Candidatus Hakubellales</taxon>
        <taxon>Candidatus Hakubellaceae</taxon>
        <taxon>Candidatus Hakubella</taxon>
    </lineage>
</organism>
<dbReference type="EMBL" id="BLRY01000253">
    <property type="protein sequence ID" value="GFP28508.1"/>
    <property type="molecule type" value="Genomic_DNA"/>
</dbReference>